<name>A0A2M8CDQ2_9BACT</name>
<dbReference type="Pfam" id="PF04066">
    <property type="entry name" value="MrpF_PhaF"/>
    <property type="match status" value="1"/>
</dbReference>
<evidence type="ECO:0000256" key="4">
    <source>
        <dbReference type="ARBA" id="ARBA00022475"/>
    </source>
</evidence>
<feature type="transmembrane region" description="Helical" evidence="8">
    <location>
        <begin position="7"/>
        <end position="29"/>
    </location>
</feature>
<feature type="transmembrane region" description="Helical" evidence="8">
    <location>
        <begin position="92"/>
        <end position="111"/>
    </location>
</feature>
<dbReference type="GO" id="GO:0005886">
    <property type="term" value="C:plasma membrane"/>
    <property type="evidence" value="ECO:0007669"/>
    <property type="project" value="UniProtKB-SubCell"/>
</dbReference>
<evidence type="ECO:0000313" key="10">
    <source>
        <dbReference type="EMBL" id="PIY31196.1"/>
    </source>
</evidence>
<reference evidence="9" key="1">
    <citation type="submission" date="2017-09" db="EMBL/GenBank/DDBJ databases">
        <title>Depth-based differentiation of microbial function through sediment-hosted aquifers and enrichment of novel symbionts in the deep terrestrial subsurface.</title>
        <authorList>
            <person name="Probst A.J."/>
            <person name="Ladd B."/>
            <person name="Jarett J.K."/>
            <person name="Geller-Mcgrath D.E."/>
            <person name="Sieber C.M.K."/>
            <person name="Emerson J.B."/>
            <person name="Anantharaman K."/>
            <person name="Thomas B.C."/>
            <person name="Malmstrom R."/>
            <person name="Stieglmeier M."/>
            <person name="Klingl A."/>
            <person name="Woyke T."/>
            <person name="Ryan C.M."/>
            <person name="Banfield J.F."/>
        </authorList>
    </citation>
    <scope>NUCLEOTIDE SEQUENCE</scope>
    <source>
        <strain evidence="9">CG_4_8_14_3_um_filter_34_18</strain>
    </source>
</reference>
<proteinExistence type="inferred from homology"/>
<evidence type="ECO:0000256" key="8">
    <source>
        <dbReference type="SAM" id="Phobius"/>
    </source>
</evidence>
<dbReference type="Proteomes" id="UP000231493">
    <property type="component" value="Unassembled WGS sequence"/>
</dbReference>
<accession>A0A2M7PLY5</accession>
<evidence type="ECO:0000256" key="2">
    <source>
        <dbReference type="ARBA" id="ARBA00009212"/>
    </source>
</evidence>
<evidence type="ECO:0000313" key="12">
    <source>
        <dbReference type="Proteomes" id="UP000228560"/>
    </source>
</evidence>
<keyword evidence="3" id="KW-0813">Transport</keyword>
<organism evidence="11 12">
    <name type="scientific">Candidatus Infernicultor aquiphilus</name>
    <dbReference type="NCBI Taxonomy" id="1805029"/>
    <lineage>
        <taxon>Bacteria</taxon>
        <taxon>Pseudomonadati</taxon>
        <taxon>Atribacterota</taxon>
        <taxon>Candidatus Phoenicimicrobiia</taxon>
        <taxon>Candidatus Pheonicimicrobiales</taxon>
        <taxon>Candidatus Phoenicimicrobiaceae</taxon>
        <taxon>Candidatus Infernicultor</taxon>
    </lineage>
</organism>
<evidence type="ECO:0000256" key="5">
    <source>
        <dbReference type="ARBA" id="ARBA00022692"/>
    </source>
</evidence>
<dbReference type="PANTHER" id="PTHR34702">
    <property type="entry name" value="NA(+)/H(+) ANTIPORTER SUBUNIT F1"/>
    <property type="match status" value="1"/>
</dbReference>
<dbReference type="AlphaFoldDB" id="A0A2M8CDQ2"/>
<evidence type="ECO:0000256" key="3">
    <source>
        <dbReference type="ARBA" id="ARBA00022448"/>
    </source>
</evidence>
<evidence type="ECO:0000313" key="13">
    <source>
        <dbReference type="Proteomes" id="UP000230646"/>
    </source>
</evidence>
<gene>
    <name evidence="11" type="ORF">CO097_03105</name>
    <name evidence="10" type="ORF">COZ07_10100</name>
    <name evidence="9" type="ORF">COZ58_03270</name>
</gene>
<accession>A0A2M7K8Y5</accession>
<evidence type="ECO:0000256" key="1">
    <source>
        <dbReference type="ARBA" id="ARBA00004651"/>
    </source>
</evidence>
<keyword evidence="6 8" id="KW-1133">Transmembrane helix</keyword>
<dbReference type="EMBL" id="PFIP01000058">
    <property type="protein sequence ID" value="PIX34608.1"/>
    <property type="molecule type" value="Genomic_DNA"/>
</dbReference>
<comment type="subcellular location">
    <subcellularLocation>
        <location evidence="1">Cell membrane</location>
        <topology evidence="1">Multi-pass membrane protein</topology>
    </subcellularLocation>
</comment>
<keyword evidence="4" id="KW-1003">Cell membrane</keyword>
<dbReference type="GO" id="GO:0015385">
    <property type="term" value="F:sodium:proton antiporter activity"/>
    <property type="evidence" value="ECO:0007669"/>
    <property type="project" value="TreeGrafter"/>
</dbReference>
<feature type="transmembrane region" description="Helical" evidence="8">
    <location>
        <begin position="35"/>
        <end position="55"/>
    </location>
</feature>
<dbReference type="EMBL" id="PFKO01000368">
    <property type="protein sequence ID" value="PIY31196.1"/>
    <property type="molecule type" value="Genomic_DNA"/>
</dbReference>
<dbReference type="InterPro" id="IPR007208">
    <property type="entry name" value="MrpF/PhaF-like"/>
</dbReference>
<dbReference type="RefSeq" id="WP_406608489.1">
    <property type="nucleotide sequence ID" value="NZ_PFKO01000368.1"/>
</dbReference>
<dbReference type="EMBL" id="PFTV01000077">
    <property type="protein sequence ID" value="PJB57197.1"/>
    <property type="molecule type" value="Genomic_DNA"/>
</dbReference>
<comment type="caution">
    <text evidence="11">The sequence shown here is derived from an EMBL/GenBank/DDBJ whole genome shotgun (WGS) entry which is preliminary data.</text>
</comment>
<keyword evidence="5 8" id="KW-0812">Transmembrane</keyword>
<evidence type="ECO:0000313" key="11">
    <source>
        <dbReference type="EMBL" id="PJB57197.1"/>
    </source>
</evidence>
<evidence type="ECO:0000256" key="7">
    <source>
        <dbReference type="ARBA" id="ARBA00023136"/>
    </source>
</evidence>
<dbReference type="Proteomes" id="UP000230646">
    <property type="component" value="Unassembled WGS sequence"/>
</dbReference>
<protein>
    <submittedName>
        <fullName evidence="11">Multiple resistance and pH regulation protein F</fullName>
    </submittedName>
</protein>
<dbReference type="PANTHER" id="PTHR34702:SF1">
    <property type="entry name" value="NA(+)_H(+) ANTIPORTER SUBUNIT F"/>
    <property type="match status" value="1"/>
</dbReference>
<keyword evidence="7 8" id="KW-0472">Membrane</keyword>
<sequence>MKIFRWFIGMIFLVGIVILIIIRPLPFLFYPDLPYIGFLGRALYIIILACILCLYRIWRGPTAADRIVAVDILGIMIVGLCAILTISTGRPWYIDIGIAWALQSFICALALSKYLEGKGFDD</sequence>
<reference evidence="12 13" key="2">
    <citation type="submission" date="2017-09" db="EMBL/GenBank/DDBJ databases">
        <title>Depth-based differentiation of microbial function through sediment-hosted aquifers and enrichment of novel symbionts in the deep terrestrial subsurface.</title>
        <authorList>
            <person name="Probst A.J."/>
            <person name="Ladd B."/>
            <person name="Jarett J.K."/>
            <person name="Geller-Mcgrath D.E."/>
            <person name="Sieber C.M."/>
            <person name="Emerson J.B."/>
            <person name="Anantharaman K."/>
            <person name="Thomas B.C."/>
            <person name="Malmstrom R."/>
            <person name="Stieglmeier M."/>
            <person name="Klingl A."/>
            <person name="Woyke T."/>
            <person name="Ryan C.M."/>
            <person name="Banfield J.F."/>
        </authorList>
    </citation>
    <scope>NUCLEOTIDE SEQUENCE [LARGE SCALE GENOMIC DNA]</scope>
    <source>
        <strain evidence="10">CG_4_10_14_3_um_filter_34_13</strain>
        <strain evidence="11">CG_4_9_14_3_um_filter_33_16</strain>
    </source>
</reference>
<accession>A0A2M8CDQ2</accession>
<comment type="similarity">
    <text evidence="2">Belongs to the CPA3 antiporters (TC 2.A.63) subunit F family.</text>
</comment>
<feature type="transmembrane region" description="Helical" evidence="8">
    <location>
        <begin position="67"/>
        <end position="86"/>
    </location>
</feature>
<dbReference type="Proteomes" id="UP000228560">
    <property type="component" value="Unassembled WGS sequence"/>
</dbReference>
<evidence type="ECO:0000313" key="9">
    <source>
        <dbReference type="EMBL" id="PIX34608.1"/>
    </source>
</evidence>
<evidence type="ECO:0000256" key="6">
    <source>
        <dbReference type="ARBA" id="ARBA00022989"/>
    </source>
</evidence>